<evidence type="ECO:0000256" key="1">
    <source>
        <dbReference type="SAM" id="Phobius"/>
    </source>
</evidence>
<keyword evidence="1" id="KW-0812">Transmembrane</keyword>
<feature type="transmembrane region" description="Helical" evidence="1">
    <location>
        <begin position="242"/>
        <end position="263"/>
    </location>
</feature>
<sequence length="477" mass="49978">MDERVEEVAVAAMDSAMYWHMRDKALSAVPGFVDDGAVIMDGSPETGWIAAAGSFPFYVVRRYPSPLNGATPPFDLAAFGIDVPEVSVDDKVEPDVPAGYLEDYRSTLAEVSRRWRSLPPPEGIVNAVVTPILEGMHQIASTPSQLASADDRPVFANPAYVILTEQLDDATPHLDGVAMDYFKEKYVAQLGTVVPNLQLLMGKIAEAALGNALAIQRSRLAVLTILDAALDAMQKAKPGSDYGGVAVALAILGAVAAAAATLFSAGTAVPFLLAAGGGALGVLSGQVADAGSQPPQVELGAAKPDGVVTNISSALDTANAELLAEEQAAAYLCFDQLDLLAAAHPAGSDPFAFNEPPASTGRLVVNIERFQMAKLWNNLPQVASRVRDAAAHLARAVDNPGVFQHGSVGRSTLGAQPDIASAGNAVWTAMRAVADDLDEAAQGLKDVWRDFSDTDGLTRREFKAIQGELSSPLNLLP</sequence>
<comment type="caution">
    <text evidence="2">The sequence shown here is derived from an EMBL/GenBank/DDBJ whole genome shotgun (WGS) entry which is preliminary data.</text>
</comment>
<dbReference type="Proteomes" id="UP001168537">
    <property type="component" value="Unassembled WGS sequence"/>
</dbReference>
<keyword evidence="1" id="KW-1133">Transmembrane helix</keyword>
<proteinExistence type="predicted"/>
<evidence type="ECO:0008006" key="4">
    <source>
        <dbReference type="Google" id="ProtNLM"/>
    </source>
</evidence>
<organism evidence="2 3">
    <name type="scientific">Nocardioides abyssi</name>
    <dbReference type="NCBI Taxonomy" id="3058370"/>
    <lineage>
        <taxon>Bacteria</taxon>
        <taxon>Bacillati</taxon>
        <taxon>Actinomycetota</taxon>
        <taxon>Actinomycetes</taxon>
        <taxon>Propionibacteriales</taxon>
        <taxon>Nocardioidaceae</taxon>
        <taxon>Nocardioides</taxon>
    </lineage>
</organism>
<keyword evidence="3" id="KW-1185">Reference proteome</keyword>
<dbReference type="EMBL" id="JAUHJR010000006">
    <property type="protein sequence ID" value="MDN4162496.1"/>
    <property type="molecule type" value="Genomic_DNA"/>
</dbReference>
<evidence type="ECO:0000313" key="3">
    <source>
        <dbReference type="Proteomes" id="UP001168537"/>
    </source>
</evidence>
<accession>A0ABT8EWD2</accession>
<keyword evidence="1" id="KW-0472">Membrane</keyword>
<reference evidence="2" key="1">
    <citation type="submission" date="2023-06" db="EMBL/GenBank/DDBJ databases">
        <title>Draft genome sequence of Nocardioides sp. SOB72.</title>
        <authorList>
            <person name="Zhang G."/>
        </authorList>
    </citation>
    <scope>NUCLEOTIDE SEQUENCE</scope>
    <source>
        <strain evidence="2">SOB72</strain>
    </source>
</reference>
<name>A0ABT8EWD2_9ACTN</name>
<gene>
    <name evidence="2" type="ORF">QWY29_14105</name>
</gene>
<evidence type="ECO:0000313" key="2">
    <source>
        <dbReference type="EMBL" id="MDN4162496.1"/>
    </source>
</evidence>
<protein>
    <recommendedName>
        <fullName evidence="4">WXG100 family type VII secretion target</fullName>
    </recommendedName>
</protein>